<dbReference type="Proteomes" id="UP001223390">
    <property type="component" value="Unassembled WGS sequence"/>
</dbReference>
<dbReference type="InterPro" id="IPR011008">
    <property type="entry name" value="Dimeric_a/b-barrel"/>
</dbReference>
<keyword evidence="3" id="KW-1185">Reference proteome</keyword>
<evidence type="ECO:0000313" key="3">
    <source>
        <dbReference type="Proteomes" id="UP001223390"/>
    </source>
</evidence>
<dbReference type="GO" id="GO:0004497">
    <property type="term" value="F:monooxygenase activity"/>
    <property type="evidence" value="ECO:0007669"/>
    <property type="project" value="UniProtKB-KW"/>
</dbReference>
<protein>
    <submittedName>
        <fullName evidence="2">Antibiotic biosynthesis monooxygenase</fullName>
    </submittedName>
</protein>
<evidence type="ECO:0000259" key="1">
    <source>
        <dbReference type="PROSITE" id="PS51725"/>
    </source>
</evidence>
<dbReference type="Pfam" id="PF03992">
    <property type="entry name" value="ABM"/>
    <property type="match status" value="1"/>
</dbReference>
<organism evidence="2 3">
    <name type="scientific">Streptomyces katrae</name>
    <dbReference type="NCBI Taxonomy" id="68223"/>
    <lineage>
        <taxon>Bacteria</taxon>
        <taxon>Bacillati</taxon>
        <taxon>Actinomycetota</taxon>
        <taxon>Actinomycetes</taxon>
        <taxon>Kitasatosporales</taxon>
        <taxon>Streptomycetaceae</taxon>
        <taxon>Streptomyces</taxon>
    </lineage>
</organism>
<comment type="caution">
    <text evidence="2">The sequence shown here is derived from an EMBL/GenBank/DDBJ whole genome shotgun (WGS) entry which is preliminary data.</text>
</comment>
<dbReference type="Gene3D" id="3.30.70.100">
    <property type="match status" value="1"/>
</dbReference>
<dbReference type="PROSITE" id="PS51725">
    <property type="entry name" value="ABM"/>
    <property type="match status" value="1"/>
</dbReference>
<reference evidence="2 3" key="1">
    <citation type="submission" date="2023-05" db="EMBL/GenBank/DDBJ databases">
        <title>Sequencing and Assembly of Streptomyces sp. NP73.</title>
        <authorList>
            <person name="Konwar A.N."/>
            <person name="Saikia K."/>
            <person name="Thakur D."/>
        </authorList>
    </citation>
    <scope>NUCLEOTIDE SEQUENCE [LARGE SCALE GENOMIC DNA]</scope>
    <source>
        <strain evidence="2 3">NP73</strain>
    </source>
</reference>
<evidence type="ECO:0000313" key="2">
    <source>
        <dbReference type="EMBL" id="MDK9496308.1"/>
    </source>
</evidence>
<gene>
    <name evidence="2" type="ORF">QEZ40_000757</name>
</gene>
<feature type="domain" description="ABM" evidence="1">
    <location>
        <begin position="8"/>
        <end position="97"/>
    </location>
</feature>
<dbReference type="RefSeq" id="WP_125814667.1">
    <property type="nucleotide sequence ID" value="NZ_JASITI010000011.1"/>
</dbReference>
<dbReference type="InterPro" id="IPR007138">
    <property type="entry name" value="ABM_dom"/>
</dbReference>
<dbReference type="SUPFAM" id="SSF54909">
    <property type="entry name" value="Dimeric alpha+beta barrel"/>
    <property type="match status" value="1"/>
</dbReference>
<proteinExistence type="predicted"/>
<sequence>MSDTTSRYWASGNWQVRTGEEDEFILRWTEFLTWTQGSVDGFLHARLIRDLNEPGHFVSVSRWTGTQAMKDWQSMPEFAELFGACRALCEDMSSGMFELAMAVDK</sequence>
<keyword evidence="2" id="KW-0503">Monooxygenase</keyword>
<accession>A0ABT7GRW0</accession>
<keyword evidence="2" id="KW-0560">Oxidoreductase</keyword>
<name>A0ABT7GRW0_9ACTN</name>
<dbReference type="EMBL" id="JASITI010000011">
    <property type="protein sequence ID" value="MDK9496308.1"/>
    <property type="molecule type" value="Genomic_DNA"/>
</dbReference>